<accession>A0AAN6RZP9</accession>
<dbReference type="Proteomes" id="UP001303473">
    <property type="component" value="Unassembled WGS sequence"/>
</dbReference>
<evidence type="ECO:0000313" key="3">
    <source>
        <dbReference type="Proteomes" id="UP001303473"/>
    </source>
</evidence>
<keyword evidence="3" id="KW-1185">Reference proteome</keyword>
<reference evidence="3" key="1">
    <citation type="journal article" date="2023" name="Mol. Phylogenet. Evol.">
        <title>Genome-scale phylogeny and comparative genomics of the fungal order Sordariales.</title>
        <authorList>
            <person name="Hensen N."/>
            <person name="Bonometti L."/>
            <person name="Westerberg I."/>
            <person name="Brannstrom I.O."/>
            <person name="Guillou S."/>
            <person name="Cros-Aarteil S."/>
            <person name="Calhoun S."/>
            <person name="Haridas S."/>
            <person name="Kuo A."/>
            <person name="Mondo S."/>
            <person name="Pangilinan J."/>
            <person name="Riley R."/>
            <person name="LaButti K."/>
            <person name="Andreopoulos B."/>
            <person name="Lipzen A."/>
            <person name="Chen C."/>
            <person name="Yan M."/>
            <person name="Daum C."/>
            <person name="Ng V."/>
            <person name="Clum A."/>
            <person name="Steindorff A."/>
            <person name="Ohm R.A."/>
            <person name="Martin F."/>
            <person name="Silar P."/>
            <person name="Natvig D.O."/>
            <person name="Lalanne C."/>
            <person name="Gautier V."/>
            <person name="Ament-Velasquez S.L."/>
            <person name="Kruys A."/>
            <person name="Hutchinson M.I."/>
            <person name="Powell A.J."/>
            <person name="Barry K."/>
            <person name="Miller A.N."/>
            <person name="Grigoriev I.V."/>
            <person name="Debuchy R."/>
            <person name="Gladieux P."/>
            <person name="Hiltunen Thoren M."/>
            <person name="Johannesson H."/>
        </authorList>
    </citation>
    <scope>NUCLEOTIDE SEQUENCE [LARGE SCALE GENOMIC DNA]</scope>
    <source>
        <strain evidence="3">CBS 340.73</strain>
    </source>
</reference>
<keyword evidence="1" id="KW-0732">Signal</keyword>
<feature type="signal peptide" evidence="1">
    <location>
        <begin position="1"/>
        <end position="17"/>
    </location>
</feature>
<gene>
    <name evidence="2" type="ORF">QBC46DRAFT_58518</name>
</gene>
<proteinExistence type="predicted"/>
<dbReference type="EMBL" id="MU853942">
    <property type="protein sequence ID" value="KAK3935089.1"/>
    <property type="molecule type" value="Genomic_DNA"/>
</dbReference>
<evidence type="ECO:0000313" key="2">
    <source>
        <dbReference type="EMBL" id="KAK3935089.1"/>
    </source>
</evidence>
<feature type="chain" id="PRO_5042847866" evidence="1">
    <location>
        <begin position="18"/>
        <end position="491"/>
    </location>
</feature>
<organism evidence="2 3">
    <name type="scientific">Diplogelasinospora grovesii</name>
    <dbReference type="NCBI Taxonomy" id="303347"/>
    <lineage>
        <taxon>Eukaryota</taxon>
        <taxon>Fungi</taxon>
        <taxon>Dikarya</taxon>
        <taxon>Ascomycota</taxon>
        <taxon>Pezizomycotina</taxon>
        <taxon>Sordariomycetes</taxon>
        <taxon>Sordariomycetidae</taxon>
        <taxon>Sordariales</taxon>
        <taxon>Diplogelasinosporaceae</taxon>
        <taxon>Diplogelasinospora</taxon>
    </lineage>
</organism>
<dbReference type="PROSITE" id="PS51257">
    <property type="entry name" value="PROKAR_LIPOPROTEIN"/>
    <property type="match status" value="1"/>
</dbReference>
<name>A0AAN6RZP9_9PEZI</name>
<sequence length="491" mass="51071">MRQHIAVLSGLAGLVSAGCNSNNCLRAVIASAFTTRHGVEDCSSYLATTITPATSTITTTVTVPATVSTTVTVSDLFADSETVTASTETLYFAESSTVTASTETLFFTESTTATASTETDLFTVSSFITASTETDVYTDLETITASTETDYATVTVSSATTEPPRVGKKNKKAREIKCNKRTTQSSTAYPTYASACSSWAKYVSACSCVGVTPTVITVPSPLTTVTVTETSTWTNTVSETLSSTETAYVSVTIATSTTATDYVSVTVTTSTTSTDIISVTDTTSSTETDVFSVTATTATTETDDVSVTATTLLTVTTSVSVAPSSASASCLATPTFLALATDYNSSPLYIWDSQGVATSGTLLWTSASTSTSTAVQQKYIWSIDANGYLYLANKVSPWTYTFYAYVSTAASGSSELAFVASYTTISNTIAAGGAVSFIQACVDSNTGEITMNAAGRTQILYCGVQLWMSSNGGSDINRGGCTEMFPTAVSP</sequence>
<comment type="caution">
    <text evidence="2">The sequence shown here is derived from an EMBL/GenBank/DDBJ whole genome shotgun (WGS) entry which is preliminary data.</text>
</comment>
<dbReference type="AlphaFoldDB" id="A0AAN6RZP9"/>
<protein>
    <submittedName>
        <fullName evidence="2">Uncharacterized protein</fullName>
    </submittedName>
</protein>
<evidence type="ECO:0000256" key="1">
    <source>
        <dbReference type="SAM" id="SignalP"/>
    </source>
</evidence>